<dbReference type="OrthoDB" id="10260946at2759"/>
<gene>
    <name evidence="4" type="primary">SPT8</name>
    <name evidence="4" type="ORF">H4R26_006091</name>
</gene>
<feature type="compositionally biased region" description="Low complexity" evidence="2">
    <location>
        <begin position="34"/>
        <end position="51"/>
    </location>
</feature>
<dbReference type="AlphaFoldDB" id="A0A9W8B861"/>
<feature type="compositionally biased region" description="Acidic residues" evidence="2">
    <location>
        <begin position="17"/>
        <end position="32"/>
    </location>
</feature>
<comment type="caution">
    <text evidence="4">The sequence shown here is derived from an EMBL/GenBank/DDBJ whole genome shotgun (WGS) entry which is preliminary data.</text>
</comment>
<evidence type="ECO:0000313" key="4">
    <source>
        <dbReference type="EMBL" id="KAJ1996718.1"/>
    </source>
</evidence>
<protein>
    <submittedName>
        <fullName evidence="4">Transcription factor spt8</fullName>
    </submittedName>
</protein>
<feature type="repeat" description="WD" evidence="1">
    <location>
        <begin position="123"/>
        <end position="150"/>
    </location>
</feature>
<evidence type="ECO:0000313" key="5">
    <source>
        <dbReference type="Proteomes" id="UP001150907"/>
    </source>
</evidence>
<name>A0A9W8B861_9FUNG</name>
<feature type="non-terminal residue" evidence="4">
    <location>
        <position position="190"/>
    </location>
</feature>
<dbReference type="Gene3D" id="2.130.10.10">
    <property type="entry name" value="YVTN repeat-like/Quinoprotein amine dehydrogenase"/>
    <property type="match status" value="1"/>
</dbReference>
<accession>A0A9W8B861</accession>
<proteinExistence type="predicted"/>
<feature type="region of interest" description="Disordered" evidence="2">
    <location>
        <begin position="1"/>
        <end position="77"/>
    </location>
</feature>
<dbReference type="PROSITE" id="PS50082">
    <property type="entry name" value="WD_REPEATS_2"/>
    <property type="match status" value="1"/>
</dbReference>
<dbReference type="InterPro" id="IPR057544">
    <property type="entry name" value="Beta-prop_SPT8"/>
</dbReference>
<reference evidence="4" key="1">
    <citation type="submission" date="2022-07" db="EMBL/GenBank/DDBJ databases">
        <title>Phylogenomic reconstructions and comparative analyses of Kickxellomycotina fungi.</title>
        <authorList>
            <person name="Reynolds N.K."/>
            <person name="Stajich J.E."/>
            <person name="Barry K."/>
            <person name="Grigoriev I.V."/>
            <person name="Crous P."/>
            <person name="Smith M.E."/>
        </authorList>
    </citation>
    <scope>NUCLEOTIDE SEQUENCE</scope>
    <source>
        <strain evidence="4">IMI 214461</strain>
    </source>
</reference>
<feature type="domain" description="Transcription factor spt8 beta-propeller" evidence="3">
    <location>
        <begin position="110"/>
        <end position="185"/>
    </location>
</feature>
<feature type="compositionally biased region" description="Basic and acidic residues" evidence="2">
    <location>
        <begin position="53"/>
        <end position="77"/>
    </location>
</feature>
<evidence type="ECO:0000256" key="1">
    <source>
        <dbReference type="PROSITE-ProRule" id="PRU00221"/>
    </source>
</evidence>
<evidence type="ECO:0000256" key="2">
    <source>
        <dbReference type="SAM" id="MobiDB-lite"/>
    </source>
</evidence>
<dbReference type="SUPFAM" id="SSF51004">
    <property type="entry name" value="C-terminal (heme d1) domain of cytochrome cd1-nitrite reductase"/>
    <property type="match status" value="1"/>
</dbReference>
<dbReference type="Pfam" id="PF23798">
    <property type="entry name" value="Beta-prop_SPT8"/>
    <property type="match status" value="1"/>
</dbReference>
<dbReference type="InterPro" id="IPR015943">
    <property type="entry name" value="WD40/YVTN_repeat-like_dom_sf"/>
</dbReference>
<dbReference type="InterPro" id="IPR011048">
    <property type="entry name" value="Haem_d1_sf"/>
</dbReference>
<keyword evidence="5" id="KW-1185">Reference proteome</keyword>
<sequence length="190" mass="20428">MSEVGFNDDFLEKELFGGDDDDDDGMDVDDMMNAEGRAAGEATAAESTAGANEDNKDGDGGARVERPRGLRAAKLDIDMDDPPGELTVMHYAPRTRIEAIASAQTCATFEVTPTIALVNSWQIHAVAATPNMRWVFTGGEDGYVKKWDFNATVNGKQLLTLGQRHSLVDSICKAGVVASYWDHSDVVEGG</sequence>
<organism evidence="4 5">
    <name type="scientific">Coemansia thaxteri</name>
    <dbReference type="NCBI Taxonomy" id="2663907"/>
    <lineage>
        <taxon>Eukaryota</taxon>
        <taxon>Fungi</taxon>
        <taxon>Fungi incertae sedis</taxon>
        <taxon>Zoopagomycota</taxon>
        <taxon>Kickxellomycotina</taxon>
        <taxon>Kickxellomycetes</taxon>
        <taxon>Kickxellales</taxon>
        <taxon>Kickxellaceae</taxon>
        <taxon>Coemansia</taxon>
    </lineage>
</organism>
<evidence type="ECO:0000259" key="3">
    <source>
        <dbReference type="Pfam" id="PF23798"/>
    </source>
</evidence>
<keyword evidence="1" id="KW-0853">WD repeat</keyword>
<dbReference type="InterPro" id="IPR001680">
    <property type="entry name" value="WD40_rpt"/>
</dbReference>
<dbReference type="EMBL" id="JANBQF010001683">
    <property type="protein sequence ID" value="KAJ1996718.1"/>
    <property type="molecule type" value="Genomic_DNA"/>
</dbReference>
<dbReference type="Proteomes" id="UP001150907">
    <property type="component" value="Unassembled WGS sequence"/>
</dbReference>